<dbReference type="AlphaFoldDB" id="A0A0B7AC76"/>
<evidence type="ECO:0000313" key="1">
    <source>
        <dbReference type="EMBL" id="CEK77606.1"/>
    </source>
</evidence>
<proteinExistence type="predicted"/>
<accession>A0A0B7AC76</accession>
<dbReference type="EMBL" id="HACG01030741">
    <property type="protein sequence ID" value="CEK77606.1"/>
    <property type="molecule type" value="Transcribed_RNA"/>
</dbReference>
<protein>
    <submittedName>
        <fullName evidence="1">Uncharacterized protein</fullName>
    </submittedName>
</protein>
<sequence length="71" mass="8232">KIAGEQKQNISSSPQIEPGQHFLIMLKKKKQSSDSIYTADTKSVSHLDADIKHRRQTIEENRIREKKIFLI</sequence>
<reference evidence="1" key="1">
    <citation type="submission" date="2014-12" db="EMBL/GenBank/DDBJ databases">
        <title>Insight into the proteome of Arion vulgaris.</title>
        <authorList>
            <person name="Aradska J."/>
            <person name="Bulat T."/>
            <person name="Smidak R."/>
            <person name="Sarate P."/>
            <person name="Gangsoo J."/>
            <person name="Sialana F."/>
            <person name="Bilban M."/>
            <person name="Lubec G."/>
        </authorList>
    </citation>
    <scope>NUCLEOTIDE SEQUENCE</scope>
    <source>
        <tissue evidence="1">Skin</tissue>
    </source>
</reference>
<name>A0A0B7AC76_9EUPU</name>
<feature type="non-terminal residue" evidence="1">
    <location>
        <position position="1"/>
    </location>
</feature>
<organism evidence="1">
    <name type="scientific">Arion vulgaris</name>
    <dbReference type="NCBI Taxonomy" id="1028688"/>
    <lineage>
        <taxon>Eukaryota</taxon>
        <taxon>Metazoa</taxon>
        <taxon>Spiralia</taxon>
        <taxon>Lophotrochozoa</taxon>
        <taxon>Mollusca</taxon>
        <taxon>Gastropoda</taxon>
        <taxon>Heterobranchia</taxon>
        <taxon>Euthyneura</taxon>
        <taxon>Panpulmonata</taxon>
        <taxon>Eupulmonata</taxon>
        <taxon>Stylommatophora</taxon>
        <taxon>Helicina</taxon>
        <taxon>Arionoidea</taxon>
        <taxon>Arionidae</taxon>
        <taxon>Arion</taxon>
    </lineage>
</organism>
<gene>
    <name evidence="1" type="primary">ORF105701</name>
</gene>